<dbReference type="RefSeq" id="WP_045032671.1">
    <property type="nucleotide sequence ID" value="NZ_JRHC01000005.1"/>
</dbReference>
<organism evidence="1 2">
    <name type="scientific">Draconibacterium sediminis</name>
    <dbReference type="NCBI Taxonomy" id="1544798"/>
    <lineage>
        <taxon>Bacteria</taxon>
        <taxon>Pseudomonadati</taxon>
        <taxon>Bacteroidota</taxon>
        <taxon>Bacteroidia</taxon>
        <taxon>Marinilabiliales</taxon>
        <taxon>Prolixibacteraceae</taxon>
        <taxon>Draconibacterium</taxon>
    </lineage>
</organism>
<dbReference type="AlphaFoldDB" id="A0A0D8J789"/>
<evidence type="ECO:0000313" key="2">
    <source>
        <dbReference type="Proteomes" id="UP000032544"/>
    </source>
</evidence>
<protein>
    <submittedName>
        <fullName evidence="1">Uncharacterized protein</fullName>
    </submittedName>
</protein>
<reference evidence="1 2" key="1">
    <citation type="submission" date="2014-09" db="EMBL/GenBank/DDBJ databases">
        <title>Draft Genome Sequence of Draconibacterium sp. JN14CK-3.</title>
        <authorList>
            <person name="Dong C."/>
            <person name="Lai Q."/>
            <person name="Shao Z."/>
        </authorList>
    </citation>
    <scope>NUCLEOTIDE SEQUENCE [LARGE SCALE GENOMIC DNA]</scope>
    <source>
        <strain evidence="1 2">JN14CK-3</strain>
    </source>
</reference>
<dbReference type="OrthoDB" id="9870599at2"/>
<evidence type="ECO:0000313" key="1">
    <source>
        <dbReference type="EMBL" id="KJF42737.1"/>
    </source>
</evidence>
<accession>A0A0D8J789</accession>
<gene>
    <name evidence="1" type="ORF">LH29_19625</name>
</gene>
<dbReference type="Proteomes" id="UP000032544">
    <property type="component" value="Unassembled WGS sequence"/>
</dbReference>
<dbReference type="EMBL" id="JRHC01000005">
    <property type="protein sequence ID" value="KJF42737.1"/>
    <property type="molecule type" value="Genomic_DNA"/>
</dbReference>
<sequence>MNITSLTKKQVAKSIVPQLEEQAYEMSLQTGLLKNYIPSSPITTQTEDNGFIPDIITTEKNGETNIYEIQLTNNIDTEKWNFFAHFTKERHGKLHIIVPEPNLSAAEKVIVENDIRNIRLMFVPN</sequence>
<keyword evidence="2" id="KW-1185">Reference proteome</keyword>
<dbReference type="STRING" id="1544798.LH29_19625"/>
<comment type="caution">
    <text evidence="1">The sequence shown here is derived from an EMBL/GenBank/DDBJ whole genome shotgun (WGS) entry which is preliminary data.</text>
</comment>
<proteinExistence type="predicted"/>
<name>A0A0D8J789_9BACT</name>